<feature type="region of interest" description="Disordered" evidence="7">
    <location>
        <begin position="96"/>
        <end position="115"/>
    </location>
</feature>
<evidence type="ECO:0000256" key="7">
    <source>
        <dbReference type="SAM" id="MobiDB-lite"/>
    </source>
</evidence>
<evidence type="ECO:0000256" key="3">
    <source>
        <dbReference type="ARBA" id="ARBA00022490"/>
    </source>
</evidence>
<evidence type="ECO:0000256" key="5">
    <source>
        <dbReference type="ARBA" id="ARBA00023212"/>
    </source>
</evidence>
<name>A0A8I6TI87_CIMLE</name>
<accession>A0A8I6TI87</accession>
<keyword evidence="4 6" id="KW-0175">Coiled coil</keyword>
<organism evidence="8 9">
    <name type="scientific">Cimex lectularius</name>
    <name type="common">Bed bug</name>
    <name type="synonym">Acanthia lectularia</name>
    <dbReference type="NCBI Taxonomy" id="79782"/>
    <lineage>
        <taxon>Eukaryota</taxon>
        <taxon>Metazoa</taxon>
        <taxon>Ecdysozoa</taxon>
        <taxon>Arthropoda</taxon>
        <taxon>Hexapoda</taxon>
        <taxon>Insecta</taxon>
        <taxon>Pterygota</taxon>
        <taxon>Neoptera</taxon>
        <taxon>Paraneoptera</taxon>
        <taxon>Hemiptera</taxon>
        <taxon>Heteroptera</taxon>
        <taxon>Panheteroptera</taxon>
        <taxon>Cimicomorpha</taxon>
        <taxon>Cimicidae</taxon>
        <taxon>Cimex</taxon>
    </lineage>
</organism>
<evidence type="ECO:0000313" key="8">
    <source>
        <dbReference type="EnsemblMetazoa" id="XP_014251400.1"/>
    </source>
</evidence>
<dbReference type="PANTHER" id="PTHR15073:SF1">
    <property type="entry name" value="RETICULOCYTE-BINDING PROTEIN HOMOLOG 2A"/>
    <property type="match status" value="1"/>
</dbReference>
<comment type="similarity">
    <text evidence="2">Belongs to the MAP7 family.</text>
</comment>
<dbReference type="OMA" id="DTSPMVF"/>
<protein>
    <recommendedName>
        <fullName evidence="10">Ensconsin</fullName>
    </recommendedName>
</protein>
<keyword evidence="9" id="KW-1185">Reference proteome</keyword>
<dbReference type="PANTHER" id="PTHR15073">
    <property type="entry name" value="MICROTUBULE-ASSOCIATED PROTEIN"/>
    <property type="match status" value="1"/>
</dbReference>
<feature type="region of interest" description="Disordered" evidence="7">
    <location>
        <begin position="419"/>
        <end position="592"/>
    </location>
</feature>
<dbReference type="Proteomes" id="UP000494040">
    <property type="component" value="Unassembled WGS sequence"/>
</dbReference>
<feature type="compositionally biased region" description="Basic and acidic residues" evidence="7">
    <location>
        <begin position="345"/>
        <end position="355"/>
    </location>
</feature>
<feature type="region of interest" description="Disordered" evidence="7">
    <location>
        <begin position="783"/>
        <end position="920"/>
    </location>
</feature>
<comment type="subcellular location">
    <subcellularLocation>
        <location evidence="1">Cytoplasm</location>
        <location evidence="1">Cytoskeleton</location>
    </subcellularLocation>
</comment>
<feature type="compositionally biased region" description="Polar residues" evidence="7">
    <location>
        <begin position="478"/>
        <end position="490"/>
    </location>
</feature>
<evidence type="ECO:0000256" key="1">
    <source>
        <dbReference type="ARBA" id="ARBA00004245"/>
    </source>
</evidence>
<feature type="compositionally biased region" description="Basic and acidic residues" evidence="7">
    <location>
        <begin position="559"/>
        <end position="569"/>
    </location>
</feature>
<feature type="compositionally biased region" description="Basic and acidic residues" evidence="7">
    <location>
        <begin position="297"/>
        <end position="306"/>
    </location>
</feature>
<feature type="region of interest" description="Disordered" evidence="7">
    <location>
        <begin position="713"/>
        <end position="757"/>
    </location>
</feature>
<dbReference type="OrthoDB" id="6433611at2759"/>
<evidence type="ECO:0008006" key="10">
    <source>
        <dbReference type="Google" id="ProtNLM"/>
    </source>
</evidence>
<dbReference type="GO" id="GO:0000226">
    <property type="term" value="P:microtubule cytoskeleton organization"/>
    <property type="evidence" value="ECO:0007669"/>
    <property type="project" value="InterPro"/>
</dbReference>
<feature type="region of interest" description="Disordered" evidence="7">
    <location>
        <begin position="324"/>
        <end position="382"/>
    </location>
</feature>
<dbReference type="Pfam" id="PF05672">
    <property type="entry name" value="MAP7"/>
    <property type="match status" value="1"/>
</dbReference>
<feature type="compositionally biased region" description="Low complexity" evidence="7">
    <location>
        <begin position="491"/>
        <end position="504"/>
    </location>
</feature>
<dbReference type="AlphaFoldDB" id="A0A8I6TI87"/>
<feature type="region of interest" description="Disordered" evidence="7">
    <location>
        <begin position="638"/>
        <end position="701"/>
    </location>
</feature>
<feature type="region of interest" description="Disordered" evidence="7">
    <location>
        <begin position="267"/>
        <end position="306"/>
    </location>
</feature>
<feature type="compositionally biased region" description="Basic and acidic residues" evidence="7">
    <location>
        <begin position="677"/>
        <end position="686"/>
    </location>
</feature>
<dbReference type="GeneID" id="106667768"/>
<feature type="compositionally biased region" description="Polar residues" evidence="7">
    <location>
        <begin position="650"/>
        <end position="662"/>
    </location>
</feature>
<evidence type="ECO:0000256" key="6">
    <source>
        <dbReference type="SAM" id="Coils"/>
    </source>
</evidence>
<feature type="compositionally biased region" description="Basic and acidic residues" evidence="7">
    <location>
        <begin position="638"/>
        <end position="649"/>
    </location>
</feature>
<dbReference type="GO" id="GO:0015630">
    <property type="term" value="C:microtubule cytoskeleton"/>
    <property type="evidence" value="ECO:0007669"/>
    <property type="project" value="InterPro"/>
</dbReference>
<dbReference type="RefSeq" id="XP_014251400.1">
    <property type="nucleotide sequence ID" value="XM_014395914.2"/>
</dbReference>
<dbReference type="InterPro" id="IPR051483">
    <property type="entry name" value="MAP7_domain-containing"/>
</dbReference>
<feature type="compositionally biased region" description="Polar residues" evidence="7">
    <location>
        <begin position="884"/>
        <end position="909"/>
    </location>
</feature>
<dbReference type="InterPro" id="IPR008604">
    <property type="entry name" value="MAP7_fam"/>
</dbReference>
<proteinExistence type="inferred from homology"/>
<feature type="coiled-coil region" evidence="6">
    <location>
        <begin position="138"/>
        <end position="175"/>
    </location>
</feature>
<keyword evidence="3" id="KW-0963">Cytoplasm</keyword>
<feature type="compositionally biased region" description="Low complexity" evidence="7">
    <location>
        <begin position="571"/>
        <end position="584"/>
    </location>
</feature>
<dbReference type="EnsemblMetazoa" id="XM_014395914.2">
    <property type="protein sequence ID" value="XP_014251400.1"/>
    <property type="gene ID" value="LOC106667768"/>
</dbReference>
<feature type="compositionally biased region" description="Basic and acidic residues" evidence="7">
    <location>
        <begin position="278"/>
        <end position="288"/>
    </location>
</feature>
<reference evidence="8" key="1">
    <citation type="submission" date="2022-01" db="UniProtKB">
        <authorList>
            <consortium name="EnsemblMetazoa"/>
        </authorList>
    </citation>
    <scope>IDENTIFICATION</scope>
</reference>
<feature type="compositionally biased region" description="Low complexity" evidence="7">
    <location>
        <begin position="105"/>
        <end position="114"/>
    </location>
</feature>
<evidence type="ECO:0000256" key="2">
    <source>
        <dbReference type="ARBA" id="ARBA00007525"/>
    </source>
</evidence>
<evidence type="ECO:0000313" key="9">
    <source>
        <dbReference type="Proteomes" id="UP000494040"/>
    </source>
</evidence>
<sequence length="979" mass="110132">MGGDEECRADIPPEDLSLLRGILVSSLSRENLPVDIPPPPPVVPRRRRKVTFLDTNILLGTDAGATPADQKQNGRPSTAKQGLHWFAECASPVFSQERRHRQTNGSTASASTSGLWFSDDLGLEGKEGTQVDREERLRLLREKQNDERQRKLEELKQQALAAQKFREQKEEERRRRMEELRMRDTDRRHQVEERKRQIWEAERDRREAILRKNQEREARIESKRKNERSQIVFAFGSSTPRMLEPGETSPYWATRRATSTTNVMTLSLSATPGPLTRRSSERELDGSKKRATSAGGIERKPQHDPLRMTSSSVYEVFHWGLSPTTTERSFNRDDDTDSPMGATTWRKDAARRKTDLTPTLPASKDPGIRTPPSGKKCSPGRAYSMSRLDILASPRRPKLPQPHAPISKGIEVYRSMSVLPGSDKAPKNSMKGAKSMLHLSPTPPPRATRAERLRKKAREMAQKSPEASGVRSGELTPSRPQSSMSQHSITSNLSSASASLRNRSAMTPRRPRPVSIAVTGVTSDKSLDRIKSPGVGGTDKPPIPKVHSSKKPLTSKVETPPKKMSEKPKSTKSSASTTPKSTTPLQSPIVEVEGTHMPTTLTSSTLSEQLVKVEDNKTEVITNTKEVVETETKAELIELKKNDNEEKVQQAHSTQPEPQAPSQPEVVSVPQDLVKQPPKEAEKASENNDLAEADMTASMNAKVRITTEEAAKAALAERRRQAREQAEREAELERQRLEAERLAEEERLRKEEEEQKRMEEEQLRLLEEARKAEELRLQQAIEEARKRDEEEKKRKEEELKLKLEKEEADKKAKEEAEKLRIEMELRLKKEEEDRQARRKRVEAIMLRTRGKGSMTSNTASSKDGEDEDNSPPEDGKKSPEGVGSETNQFINSERSHTDANTTNSQQNNRHNGHHLNGSYNSVAQNNVANSLIVNLGEERVGQILDLENGGSGKLPSEQPQFIPQFQEKKEPHTVNDLLS</sequence>
<feature type="compositionally biased region" description="Basic and acidic residues" evidence="7">
    <location>
        <begin position="783"/>
        <end position="835"/>
    </location>
</feature>
<evidence type="ECO:0000256" key="4">
    <source>
        <dbReference type="ARBA" id="ARBA00023054"/>
    </source>
</evidence>
<dbReference type="KEGG" id="clec:106667768"/>
<keyword evidence="5" id="KW-0206">Cytoskeleton</keyword>